<keyword evidence="3" id="KW-1185">Reference proteome</keyword>
<dbReference type="EMBL" id="CM007384">
    <property type="protein sequence ID" value="ONK73276.1"/>
    <property type="molecule type" value="Genomic_DNA"/>
</dbReference>
<proteinExistence type="predicted"/>
<feature type="compositionally biased region" description="Basic and acidic residues" evidence="1">
    <location>
        <begin position="9"/>
        <end position="18"/>
    </location>
</feature>
<dbReference type="AlphaFoldDB" id="A0A5P1F4H0"/>
<name>A0A5P1F4H0_ASPOF</name>
<evidence type="ECO:0000313" key="2">
    <source>
        <dbReference type="EMBL" id="ONK73276.1"/>
    </source>
</evidence>
<organism evidence="2 3">
    <name type="scientific">Asparagus officinalis</name>
    <name type="common">Garden asparagus</name>
    <dbReference type="NCBI Taxonomy" id="4686"/>
    <lineage>
        <taxon>Eukaryota</taxon>
        <taxon>Viridiplantae</taxon>
        <taxon>Streptophyta</taxon>
        <taxon>Embryophyta</taxon>
        <taxon>Tracheophyta</taxon>
        <taxon>Spermatophyta</taxon>
        <taxon>Magnoliopsida</taxon>
        <taxon>Liliopsida</taxon>
        <taxon>Asparagales</taxon>
        <taxon>Asparagaceae</taxon>
        <taxon>Asparagoideae</taxon>
        <taxon>Asparagus</taxon>
    </lineage>
</organism>
<reference evidence="3" key="1">
    <citation type="journal article" date="2017" name="Nat. Commun.">
        <title>The asparagus genome sheds light on the origin and evolution of a young Y chromosome.</title>
        <authorList>
            <person name="Harkess A."/>
            <person name="Zhou J."/>
            <person name="Xu C."/>
            <person name="Bowers J.E."/>
            <person name="Van der Hulst R."/>
            <person name="Ayyampalayam S."/>
            <person name="Mercati F."/>
            <person name="Riccardi P."/>
            <person name="McKain M.R."/>
            <person name="Kakrana A."/>
            <person name="Tang H."/>
            <person name="Ray J."/>
            <person name="Groenendijk J."/>
            <person name="Arikit S."/>
            <person name="Mathioni S.M."/>
            <person name="Nakano M."/>
            <person name="Shan H."/>
            <person name="Telgmann-Rauber A."/>
            <person name="Kanno A."/>
            <person name="Yue Z."/>
            <person name="Chen H."/>
            <person name="Li W."/>
            <person name="Chen Y."/>
            <person name="Xu X."/>
            <person name="Zhang Y."/>
            <person name="Luo S."/>
            <person name="Chen H."/>
            <person name="Gao J."/>
            <person name="Mao Z."/>
            <person name="Pires J.C."/>
            <person name="Luo M."/>
            <person name="Kudrna D."/>
            <person name="Wing R.A."/>
            <person name="Meyers B.C."/>
            <person name="Yi K."/>
            <person name="Kong H."/>
            <person name="Lavrijsen P."/>
            <person name="Sunseri F."/>
            <person name="Falavigna A."/>
            <person name="Ye Y."/>
            <person name="Leebens-Mack J.H."/>
            <person name="Chen G."/>
        </authorList>
    </citation>
    <scope>NUCLEOTIDE SEQUENCE [LARGE SCALE GENOMIC DNA]</scope>
    <source>
        <strain evidence="3">cv. DH0086</strain>
    </source>
</reference>
<accession>A0A5P1F4H0</accession>
<evidence type="ECO:0000256" key="1">
    <source>
        <dbReference type="SAM" id="MobiDB-lite"/>
    </source>
</evidence>
<feature type="compositionally biased region" description="Basic and acidic residues" evidence="1">
    <location>
        <begin position="34"/>
        <end position="43"/>
    </location>
</feature>
<gene>
    <name evidence="2" type="ORF">A4U43_C04F29250</name>
</gene>
<protein>
    <submittedName>
        <fullName evidence="2">Uncharacterized protein</fullName>
    </submittedName>
</protein>
<evidence type="ECO:0000313" key="3">
    <source>
        <dbReference type="Proteomes" id="UP000243459"/>
    </source>
</evidence>
<feature type="region of interest" description="Disordered" evidence="1">
    <location>
        <begin position="1"/>
        <end position="43"/>
    </location>
</feature>
<dbReference type="Proteomes" id="UP000243459">
    <property type="component" value="Chromosome 4"/>
</dbReference>
<dbReference type="Gramene" id="ONK73276">
    <property type="protein sequence ID" value="ONK73276"/>
    <property type="gene ID" value="A4U43_C04F29250"/>
</dbReference>
<sequence length="90" mass="10951">MDAEEETAEDRQRRKDEAEVLPAKMRQRRRRQRSGVDMKEREDALDDRAPRWYVLIFISLWMQPVLFHVAQHRVHTRIHPVYDVGCEHEQ</sequence>